<dbReference type="EMBL" id="JAULJE010000005">
    <property type="protein sequence ID" value="KAK1342544.1"/>
    <property type="molecule type" value="Genomic_DNA"/>
</dbReference>
<keyword evidence="5" id="KW-1185">Reference proteome</keyword>
<keyword evidence="2" id="KW-0342">GTP-binding</keyword>
<accession>A0AA40I3Z1</accession>
<dbReference type="PANTHER" id="PTHR44830:SF1">
    <property type="entry name" value="TR-TYPE G DOMAIN-CONTAINING PROTEIN"/>
    <property type="match status" value="1"/>
</dbReference>
<evidence type="ECO:0000256" key="2">
    <source>
        <dbReference type="ARBA" id="ARBA00023134"/>
    </source>
</evidence>
<keyword evidence="3" id="KW-0812">Transmembrane</keyword>
<dbReference type="InterPro" id="IPR009001">
    <property type="entry name" value="Transl_elong_EF1A/Init_IF2_C"/>
</dbReference>
<gene>
    <name evidence="4" type="ORF">QTO34_015309</name>
</gene>
<dbReference type="Proteomes" id="UP001177744">
    <property type="component" value="Unassembled WGS sequence"/>
</dbReference>
<dbReference type="Gene3D" id="2.40.30.10">
    <property type="entry name" value="Translation factors"/>
    <property type="match status" value="1"/>
</dbReference>
<evidence type="ECO:0000256" key="1">
    <source>
        <dbReference type="ARBA" id="ARBA00022741"/>
    </source>
</evidence>
<dbReference type="GO" id="GO:0005525">
    <property type="term" value="F:GTP binding"/>
    <property type="evidence" value="ECO:0007669"/>
    <property type="project" value="UniProtKB-KW"/>
</dbReference>
<name>A0AA40I3Z1_CNENI</name>
<reference evidence="4" key="1">
    <citation type="submission" date="2023-06" db="EMBL/GenBank/DDBJ databases">
        <title>Reference genome for the Northern bat (Eptesicus nilssonii), a most northern bat species.</title>
        <authorList>
            <person name="Laine V.N."/>
            <person name="Pulliainen A.T."/>
            <person name="Lilley T.M."/>
        </authorList>
    </citation>
    <scope>NUCLEOTIDE SEQUENCE</scope>
    <source>
        <strain evidence="4">BLF_Eptnil</strain>
        <tissue evidence="4">Kidney</tissue>
    </source>
</reference>
<dbReference type="PANTHER" id="PTHR44830">
    <property type="entry name" value="ELONGATION FACTOR 1 ALPHA"/>
    <property type="match status" value="1"/>
</dbReference>
<comment type="caution">
    <text evidence="4">The sequence shown here is derived from an EMBL/GenBank/DDBJ whole genome shotgun (WGS) entry which is preliminary data.</text>
</comment>
<dbReference type="SUPFAM" id="SSF50465">
    <property type="entry name" value="EF-Tu/eEF-1alpha/eIF2-gamma C-terminal domain"/>
    <property type="match status" value="1"/>
</dbReference>
<sequence length="124" mass="13731">MHHEVLSETLPEDNVDFIVKNRCARNQGVHHGVIADDSKNEPPVEAAGLTTQAKSVPGCYTAHIACKFAEKEKIDRRSGRKLKDDPKFLKSDDTVVDVVPDKPIHCMLGASITVLLWVILLFVT</sequence>
<evidence type="ECO:0000313" key="4">
    <source>
        <dbReference type="EMBL" id="KAK1342544.1"/>
    </source>
</evidence>
<evidence type="ECO:0000313" key="5">
    <source>
        <dbReference type="Proteomes" id="UP001177744"/>
    </source>
</evidence>
<protein>
    <submittedName>
        <fullName evidence="4">Uncharacterized protein</fullName>
    </submittedName>
</protein>
<organism evidence="4 5">
    <name type="scientific">Cnephaeus nilssonii</name>
    <name type="common">Northern bat</name>
    <name type="synonym">Eptesicus nilssonii</name>
    <dbReference type="NCBI Taxonomy" id="3371016"/>
    <lineage>
        <taxon>Eukaryota</taxon>
        <taxon>Metazoa</taxon>
        <taxon>Chordata</taxon>
        <taxon>Craniata</taxon>
        <taxon>Vertebrata</taxon>
        <taxon>Euteleostomi</taxon>
        <taxon>Mammalia</taxon>
        <taxon>Eutheria</taxon>
        <taxon>Laurasiatheria</taxon>
        <taxon>Chiroptera</taxon>
        <taxon>Yangochiroptera</taxon>
        <taxon>Vespertilionidae</taxon>
        <taxon>Cnephaeus</taxon>
    </lineage>
</organism>
<keyword evidence="3" id="KW-0472">Membrane</keyword>
<feature type="transmembrane region" description="Helical" evidence="3">
    <location>
        <begin position="102"/>
        <end position="123"/>
    </location>
</feature>
<dbReference type="AlphaFoldDB" id="A0AA40I3Z1"/>
<keyword evidence="1" id="KW-0547">Nucleotide-binding</keyword>
<evidence type="ECO:0000256" key="3">
    <source>
        <dbReference type="SAM" id="Phobius"/>
    </source>
</evidence>
<keyword evidence="3" id="KW-1133">Transmembrane helix</keyword>
<proteinExistence type="predicted"/>